<evidence type="ECO:0000256" key="1">
    <source>
        <dbReference type="ARBA" id="ARBA00038158"/>
    </source>
</evidence>
<feature type="compositionally biased region" description="Low complexity" evidence="2">
    <location>
        <begin position="1"/>
        <end position="15"/>
    </location>
</feature>
<sequence length="381" mass="43001">MTSNHSSTGGSSSGYSGPGQGLHPSADPTSTESPTPATTATPRTPSPPRNTGPTSIQFLLNPVENEAVAPLQVDNDIRRDDNDSAYGSDAGSAYTSSITSSIYHYQYENGRRYHAYREGQYVLPNDDQEQERLDLQHHIWRLLLGGRTYTAPLPDPASEAAEGLRVLDLGTGTGIWAIDLADEFPTADVFGVDLSPIQPEWVPTNCKFHVDDYEDDWTYREDEKFDYIHGRALSGTSSNWARFYDRVMGGLKPGGWVEMQEYDAWIFSDDDSFDRAIWTKEWVTKLDDASKTYGKQINVARFHKQWMIDAGFEDVQELIPIGPWAKDPALKELGRYELAHMQIEDQARVLMEGVKREFRSKDYRLITSYRFITGRKPLGPR</sequence>
<protein>
    <submittedName>
        <fullName evidence="3">Secondary metabolism regulator laeA</fullName>
    </submittedName>
</protein>
<dbReference type="InterPro" id="IPR029063">
    <property type="entry name" value="SAM-dependent_MTases_sf"/>
</dbReference>
<reference evidence="3" key="1">
    <citation type="journal article" date="2020" name="Phytopathology">
        <title>Genome sequence and comparative analysis of Colletotrichum gloeosporioides isolated from Liriodendron leaves.</title>
        <authorList>
            <person name="Fu F.F."/>
            <person name="Hao Z."/>
            <person name="Wang P."/>
            <person name="Lu Y."/>
            <person name="Xue L.J."/>
            <person name="Wei G."/>
            <person name="Tian Y."/>
            <person name="Baishi H."/>
            <person name="Xu H."/>
            <person name="Shi J."/>
            <person name="Cheng T."/>
            <person name="Wang G."/>
            <person name="Yi Y."/>
            <person name="Chen J."/>
        </authorList>
    </citation>
    <scope>NUCLEOTIDE SEQUENCE</scope>
    <source>
        <strain evidence="3">Lc1</strain>
    </source>
</reference>
<reference evidence="3" key="2">
    <citation type="submission" date="2020-03" db="EMBL/GenBank/DDBJ databases">
        <authorList>
            <person name="Fu F.-F."/>
            <person name="Chen J."/>
        </authorList>
    </citation>
    <scope>NUCLEOTIDE SEQUENCE</scope>
    <source>
        <strain evidence="3">Lc1</strain>
    </source>
</reference>
<dbReference type="CDD" id="cd02440">
    <property type="entry name" value="AdoMet_MTases"/>
    <property type="match status" value="1"/>
</dbReference>
<dbReference type="RefSeq" id="XP_045257930.1">
    <property type="nucleotide sequence ID" value="XM_045408196.1"/>
</dbReference>
<dbReference type="GeneID" id="69015366"/>
<dbReference type="Pfam" id="PF13489">
    <property type="entry name" value="Methyltransf_23"/>
    <property type="match status" value="1"/>
</dbReference>
<feature type="region of interest" description="Disordered" evidence="2">
    <location>
        <begin position="1"/>
        <end position="56"/>
    </location>
</feature>
<evidence type="ECO:0000256" key="2">
    <source>
        <dbReference type="SAM" id="MobiDB-lite"/>
    </source>
</evidence>
<dbReference type="Proteomes" id="UP000613401">
    <property type="component" value="Unassembled WGS sequence"/>
</dbReference>
<dbReference type="EMBL" id="WVTB01000091">
    <property type="protein sequence ID" value="KAF3798770.1"/>
    <property type="molecule type" value="Genomic_DNA"/>
</dbReference>
<organism evidence="3 4">
    <name type="scientific">Colletotrichum gloeosporioides</name>
    <name type="common">Anthracnose fungus</name>
    <name type="synonym">Glomerella cingulata</name>
    <dbReference type="NCBI Taxonomy" id="474922"/>
    <lineage>
        <taxon>Eukaryota</taxon>
        <taxon>Fungi</taxon>
        <taxon>Dikarya</taxon>
        <taxon>Ascomycota</taxon>
        <taxon>Pezizomycotina</taxon>
        <taxon>Sordariomycetes</taxon>
        <taxon>Hypocreomycetidae</taxon>
        <taxon>Glomerellales</taxon>
        <taxon>Glomerellaceae</taxon>
        <taxon>Colletotrichum</taxon>
        <taxon>Colletotrichum gloeosporioides species complex</taxon>
    </lineage>
</organism>
<dbReference type="GO" id="GO:0008168">
    <property type="term" value="F:methyltransferase activity"/>
    <property type="evidence" value="ECO:0007669"/>
    <property type="project" value="TreeGrafter"/>
</dbReference>
<dbReference type="PANTHER" id="PTHR43591">
    <property type="entry name" value="METHYLTRANSFERASE"/>
    <property type="match status" value="1"/>
</dbReference>
<dbReference type="Gene3D" id="3.40.50.150">
    <property type="entry name" value="Vaccinia Virus protein VP39"/>
    <property type="match status" value="1"/>
</dbReference>
<comment type="similarity">
    <text evidence="1">Belongs to the methyltransferase superfamily. LaeA methyltransferase family.</text>
</comment>
<name>A0A8H4FED0_COLGL</name>
<evidence type="ECO:0000313" key="3">
    <source>
        <dbReference type="EMBL" id="KAF3798770.1"/>
    </source>
</evidence>
<evidence type="ECO:0000313" key="4">
    <source>
        <dbReference type="Proteomes" id="UP000613401"/>
    </source>
</evidence>
<comment type="caution">
    <text evidence="3">The sequence shown here is derived from an EMBL/GenBank/DDBJ whole genome shotgun (WGS) entry which is preliminary data.</text>
</comment>
<dbReference type="PANTHER" id="PTHR43591:SF10">
    <property type="entry name" value="ABC TRANSMEMBRANE TYPE-1 DOMAIN-CONTAINING PROTEIN-RELATED"/>
    <property type="match status" value="1"/>
</dbReference>
<feature type="compositionally biased region" description="Low complexity" evidence="2">
    <location>
        <begin position="24"/>
        <end position="43"/>
    </location>
</feature>
<dbReference type="SUPFAM" id="SSF53335">
    <property type="entry name" value="S-adenosyl-L-methionine-dependent methyltransferases"/>
    <property type="match status" value="1"/>
</dbReference>
<proteinExistence type="inferred from homology"/>
<keyword evidence="4" id="KW-1185">Reference proteome</keyword>
<accession>A0A8H4FED0</accession>
<feature type="region of interest" description="Disordered" evidence="2">
    <location>
        <begin position="72"/>
        <end position="91"/>
    </location>
</feature>
<dbReference type="AlphaFoldDB" id="A0A8H4FED0"/>
<gene>
    <name evidence="3" type="ORF">GCG54_00008225</name>
</gene>